<keyword evidence="2" id="KW-1185">Reference proteome</keyword>
<proteinExistence type="predicted"/>
<dbReference type="Proteomes" id="UP001227268">
    <property type="component" value="Unassembled WGS sequence"/>
</dbReference>
<protein>
    <submittedName>
        <fullName evidence="1">Uncharacterized protein</fullName>
    </submittedName>
</protein>
<name>A0ACC2W419_9TREE</name>
<accession>A0ACC2W419</accession>
<evidence type="ECO:0000313" key="1">
    <source>
        <dbReference type="EMBL" id="KAJ9105377.1"/>
    </source>
</evidence>
<reference evidence="1" key="1">
    <citation type="submission" date="2023-04" db="EMBL/GenBank/DDBJ databases">
        <title>Draft Genome sequencing of Naganishia species isolated from polar environments using Oxford Nanopore Technology.</title>
        <authorList>
            <person name="Leo P."/>
            <person name="Venkateswaran K."/>
        </authorList>
    </citation>
    <scope>NUCLEOTIDE SEQUENCE</scope>
    <source>
        <strain evidence="1">MNA-CCFEE 5423</strain>
    </source>
</reference>
<organism evidence="1 2">
    <name type="scientific">Naganishia friedmannii</name>
    <dbReference type="NCBI Taxonomy" id="89922"/>
    <lineage>
        <taxon>Eukaryota</taxon>
        <taxon>Fungi</taxon>
        <taxon>Dikarya</taxon>
        <taxon>Basidiomycota</taxon>
        <taxon>Agaricomycotina</taxon>
        <taxon>Tremellomycetes</taxon>
        <taxon>Filobasidiales</taxon>
        <taxon>Filobasidiaceae</taxon>
        <taxon>Naganishia</taxon>
    </lineage>
</organism>
<comment type="caution">
    <text evidence="1">The sequence shown here is derived from an EMBL/GenBank/DDBJ whole genome shotgun (WGS) entry which is preliminary data.</text>
</comment>
<evidence type="ECO:0000313" key="2">
    <source>
        <dbReference type="Proteomes" id="UP001227268"/>
    </source>
</evidence>
<sequence>MAIGRLFHYGFDLLAVSTIIAGVKKSTGYAPDTKKIESEGVRSVVDSYLSMGDSVFSTISGMAVSSQWFDRKL</sequence>
<dbReference type="EMBL" id="JASBWT010000004">
    <property type="protein sequence ID" value="KAJ9105377.1"/>
    <property type="molecule type" value="Genomic_DNA"/>
</dbReference>
<gene>
    <name evidence="1" type="ORF">QFC21_001746</name>
</gene>